<reference evidence="7 8" key="1">
    <citation type="submission" date="2022-03" db="EMBL/GenBank/DDBJ databases">
        <title>Complete genome analysis of Roseomonas KG 17.1 : a prolific producer of plant growth promoters.</title>
        <authorList>
            <person name="Saadouli I."/>
            <person name="Najjari A."/>
            <person name="Mosbah A."/>
            <person name="Ouzari H.I."/>
        </authorList>
    </citation>
    <scope>NUCLEOTIDE SEQUENCE [LARGE SCALE GENOMIC DNA]</scope>
    <source>
        <strain evidence="7 8">KG17-1</strain>
    </source>
</reference>
<sequence>MPPDTATPHEPSRRRLPPAERMPQILEAALEEFAARGFAGARMAEVARRAGIAKGLIYHYFPSKTALFEAVVRDGTRSDFEAAERQLSQHSGSYRALLAALLDLGYQAVCEDARDRVLFRLIIAEAEHVPELAGFYRDEMLARSVGIAQRLLEAGVAAGEFRPEVAAPGYAEVVLAPVVMLSVWRIILGNADAPEAAAMRAAHRDLLLAALLPPAG</sequence>
<dbReference type="InterPro" id="IPR011075">
    <property type="entry name" value="TetR_C"/>
</dbReference>
<feature type="region of interest" description="Disordered" evidence="5">
    <location>
        <begin position="1"/>
        <end position="20"/>
    </location>
</feature>
<dbReference type="Pfam" id="PF00440">
    <property type="entry name" value="TetR_N"/>
    <property type="match status" value="1"/>
</dbReference>
<keyword evidence="2 4" id="KW-0238">DNA-binding</keyword>
<dbReference type="SUPFAM" id="SSF48498">
    <property type="entry name" value="Tetracyclin repressor-like, C-terminal domain"/>
    <property type="match status" value="1"/>
</dbReference>
<accession>A0ABS9VZB4</accession>
<dbReference type="PRINTS" id="PR00455">
    <property type="entry name" value="HTHTETR"/>
</dbReference>
<feature type="DNA-binding region" description="H-T-H motif" evidence="4">
    <location>
        <begin position="42"/>
        <end position="61"/>
    </location>
</feature>
<dbReference type="Gene3D" id="1.10.10.60">
    <property type="entry name" value="Homeodomain-like"/>
    <property type="match status" value="1"/>
</dbReference>
<keyword evidence="1" id="KW-0805">Transcription regulation</keyword>
<evidence type="ECO:0000259" key="6">
    <source>
        <dbReference type="PROSITE" id="PS50977"/>
    </source>
</evidence>
<protein>
    <submittedName>
        <fullName evidence="7">TetR/AcrR family transcriptional regulator</fullName>
    </submittedName>
</protein>
<dbReference type="SUPFAM" id="SSF46689">
    <property type="entry name" value="Homeodomain-like"/>
    <property type="match status" value="1"/>
</dbReference>
<dbReference type="EMBL" id="JALBUU010000004">
    <property type="protein sequence ID" value="MCI0752330.1"/>
    <property type="molecule type" value="Genomic_DNA"/>
</dbReference>
<dbReference type="Pfam" id="PF16859">
    <property type="entry name" value="TetR_C_11"/>
    <property type="match status" value="1"/>
</dbReference>
<evidence type="ECO:0000313" key="8">
    <source>
        <dbReference type="Proteomes" id="UP001201985"/>
    </source>
</evidence>
<evidence type="ECO:0000256" key="1">
    <source>
        <dbReference type="ARBA" id="ARBA00023015"/>
    </source>
</evidence>
<dbReference type="Proteomes" id="UP001201985">
    <property type="component" value="Unassembled WGS sequence"/>
</dbReference>
<evidence type="ECO:0000256" key="5">
    <source>
        <dbReference type="SAM" id="MobiDB-lite"/>
    </source>
</evidence>
<dbReference type="Gene3D" id="1.10.357.10">
    <property type="entry name" value="Tetracycline Repressor, domain 2"/>
    <property type="match status" value="1"/>
</dbReference>
<evidence type="ECO:0000256" key="4">
    <source>
        <dbReference type="PROSITE-ProRule" id="PRU00335"/>
    </source>
</evidence>
<evidence type="ECO:0000313" key="7">
    <source>
        <dbReference type="EMBL" id="MCI0752330.1"/>
    </source>
</evidence>
<comment type="caution">
    <text evidence="7">The sequence shown here is derived from an EMBL/GenBank/DDBJ whole genome shotgun (WGS) entry which is preliminary data.</text>
</comment>
<keyword evidence="3" id="KW-0804">Transcription</keyword>
<evidence type="ECO:0000256" key="2">
    <source>
        <dbReference type="ARBA" id="ARBA00023125"/>
    </source>
</evidence>
<dbReference type="PROSITE" id="PS50977">
    <property type="entry name" value="HTH_TETR_2"/>
    <property type="match status" value="1"/>
</dbReference>
<dbReference type="InterPro" id="IPR009057">
    <property type="entry name" value="Homeodomain-like_sf"/>
</dbReference>
<feature type="domain" description="HTH tetR-type" evidence="6">
    <location>
        <begin position="19"/>
        <end position="79"/>
    </location>
</feature>
<dbReference type="RefSeq" id="WP_120008477.1">
    <property type="nucleotide sequence ID" value="NZ_JALBUU010000004.1"/>
</dbReference>
<gene>
    <name evidence="7" type="ORF">MON41_00955</name>
</gene>
<proteinExistence type="predicted"/>
<organism evidence="7 8">
    <name type="scientific">Teichococcus vastitatis</name>
    <dbReference type="NCBI Taxonomy" id="2307076"/>
    <lineage>
        <taxon>Bacteria</taxon>
        <taxon>Pseudomonadati</taxon>
        <taxon>Pseudomonadota</taxon>
        <taxon>Alphaproteobacteria</taxon>
        <taxon>Acetobacterales</taxon>
        <taxon>Roseomonadaceae</taxon>
        <taxon>Roseomonas</taxon>
    </lineage>
</organism>
<dbReference type="InterPro" id="IPR036271">
    <property type="entry name" value="Tet_transcr_reg_TetR-rel_C_sf"/>
</dbReference>
<dbReference type="InterPro" id="IPR050109">
    <property type="entry name" value="HTH-type_TetR-like_transc_reg"/>
</dbReference>
<dbReference type="PANTHER" id="PTHR30055:SF234">
    <property type="entry name" value="HTH-TYPE TRANSCRIPTIONAL REGULATOR BETI"/>
    <property type="match status" value="1"/>
</dbReference>
<dbReference type="InterPro" id="IPR001647">
    <property type="entry name" value="HTH_TetR"/>
</dbReference>
<keyword evidence="8" id="KW-1185">Reference proteome</keyword>
<name>A0ABS9VZB4_9PROT</name>
<evidence type="ECO:0000256" key="3">
    <source>
        <dbReference type="ARBA" id="ARBA00023163"/>
    </source>
</evidence>
<dbReference type="PANTHER" id="PTHR30055">
    <property type="entry name" value="HTH-TYPE TRANSCRIPTIONAL REGULATOR RUTR"/>
    <property type="match status" value="1"/>
</dbReference>